<protein>
    <recommendedName>
        <fullName evidence="6">Autophagy-related protein 25</fullName>
    </recommendedName>
</protein>
<accession>A0A9P7V9U9</accession>
<dbReference type="GeneID" id="66118557"/>
<evidence type="ECO:0000256" key="3">
    <source>
        <dbReference type="SAM" id="Coils"/>
    </source>
</evidence>
<keyword evidence="2 3" id="KW-0175">Coiled coil</keyword>
<evidence type="ECO:0000313" key="4">
    <source>
        <dbReference type="EMBL" id="KAG7193984.1"/>
    </source>
</evidence>
<reference evidence="4" key="1">
    <citation type="submission" date="2021-03" db="EMBL/GenBank/DDBJ databases">
        <authorList>
            <person name="Palmer J.M."/>
        </authorList>
    </citation>
    <scope>NUCLEOTIDE SEQUENCE</scope>
    <source>
        <strain evidence="4">ARV_011</strain>
    </source>
</reference>
<sequence length="403" mass="47023">MNEETTRDVSVIRTAAELINKELKIQKYLDTDLKFLTIDHDQLIEEDDDDASSSLAVFDNDKNTINIIYSLLKSVERGRRQRRLMAKELQLKDQVIDRLKAKVESLNHQLSSTETKLNEQSNFNQVELKSKIKTLNQENKFQKAEITKLRTHSKNQSQMHEVELKRSAIQINNLKTQLIDKRNLSSTLTYGIPLTTTTTLGGRSTANDEINSNIVLNNNANIPSDEQEHEYEHESQFNNNIDIKQILTEEYGEIVDNLTNLIQSMTTENYRFIKFISLLNDYTSDLNHSLTGIRGKNHSQIRLPKPTKILDLEVFYNIKQDEVDSYYSKEEPFDLAVKQLTNNVYHQYHILSKILQDINGQNDRLHLSRENANLKTELDKITKYWQDSLKTLQNWKKYDTERT</sequence>
<dbReference type="Proteomes" id="UP000790833">
    <property type="component" value="Unassembled WGS sequence"/>
</dbReference>
<comment type="similarity">
    <text evidence="1">Belongs to the ADIP family.</text>
</comment>
<evidence type="ECO:0008006" key="6">
    <source>
        <dbReference type="Google" id="ProtNLM"/>
    </source>
</evidence>
<proteinExistence type="inferred from homology"/>
<evidence type="ECO:0000313" key="5">
    <source>
        <dbReference type="Proteomes" id="UP000790833"/>
    </source>
</evidence>
<name>A0A9P7V9U9_9ASCO</name>
<dbReference type="OrthoDB" id="312015at2759"/>
<feature type="coiled-coil region" evidence="3">
    <location>
        <begin position="89"/>
        <end position="152"/>
    </location>
</feature>
<dbReference type="Pfam" id="PF11559">
    <property type="entry name" value="ADIP"/>
    <property type="match status" value="1"/>
</dbReference>
<evidence type="ECO:0000256" key="2">
    <source>
        <dbReference type="ARBA" id="ARBA00023054"/>
    </source>
</evidence>
<comment type="caution">
    <text evidence="4">The sequence shown here is derived from an EMBL/GenBank/DDBJ whole genome shotgun (WGS) entry which is preliminary data.</text>
</comment>
<gene>
    <name evidence="4" type="ORF">KQ657_005183</name>
</gene>
<organism evidence="4 5">
    <name type="scientific">Scheffersomyces spartinae</name>
    <dbReference type="NCBI Taxonomy" id="45513"/>
    <lineage>
        <taxon>Eukaryota</taxon>
        <taxon>Fungi</taxon>
        <taxon>Dikarya</taxon>
        <taxon>Ascomycota</taxon>
        <taxon>Saccharomycotina</taxon>
        <taxon>Pichiomycetes</taxon>
        <taxon>Debaryomycetaceae</taxon>
        <taxon>Scheffersomyces</taxon>
    </lineage>
</organism>
<dbReference type="EMBL" id="JAHMUF010000009">
    <property type="protein sequence ID" value="KAG7193984.1"/>
    <property type="molecule type" value="Genomic_DNA"/>
</dbReference>
<evidence type="ECO:0000256" key="1">
    <source>
        <dbReference type="ARBA" id="ARBA00009291"/>
    </source>
</evidence>
<dbReference type="AlphaFoldDB" id="A0A9P7V9U9"/>
<dbReference type="InterPro" id="IPR021622">
    <property type="entry name" value="Afadin/alpha-actinin-bd"/>
</dbReference>
<dbReference type="RefSeq" id="XP_043049531.1">
    <property type="nucleotide sequence ID" value="XM_043195826.1"/>
</dbReference>
<keyword evidence="5" id="KW-1185">Reference proteome</keyword>